<dbReference type="STRING" id="229919.GCA_001050195_02903"/>
<dbReference type="Gene3D" id="3.40.50.2300">
    <property type="match status" value="1"/>
</dbReference>
<dbReference type="Proteomes" id="UP000264141">
    <property type="component" value="Unassembled WGS sequence"/>
</dbReference>
<dbReference type="EMBL" id="DPBP01000020">
    <property type="protein sequence ID" value="HCE17111.1"/>
    <property type="molecule type" value="Genomic_DNA"/>
</dbReference>
<protein>
    <submittedName>
        <fullName evidence="3">Arsenate reductase ArsC</fullName>
    </submittedName>
</protein>
<evidence type="ECO:0000313" key="3">
    <source>
        <dbReference type="EMBL" id="HCE17111.1"/>
    </source>
</evidence>
<keyword evidence="1" id="KW-0059">Arsenical resistance</keyword>
<dbReference type="CDD" id="cd16345">
    <property type="entry name" value="LMWP_ArsC"/>
    <property type="match status" value="1"/>
</dbReference>
<dbReference type="PANTHER" id="PTHR43428:SF1">
    <property type="entry name" value="ARSENATE REDUCTASE"/>
    <property type="match status" value="1"/>
</dbReference>
<dbReference type="OrthoDB" id="9784339at2"/>
<dbReference type="PANTHER" id="PTHR43428">
    <property type="entry name" value="ARSENATE REDUCTASE"/>
    <property type="match status" value="1"/>
</dbReference>
<evidence type="ECO:0000313" key="4">
    <source>
        <dbReference type="Proteomes" id="UP000264141"/>
    </source>
</evidence>
<dbReference type="InterPro" id="IPR036196">
    <property type="entry name" value="Ptyr_pPase_sf"/>
</dbReference>
<evidence type="ECO:0000259" key="2">
    <source>
        <dbReference type="SMART" id="SM00226"/>
    </source>
</evidence>
<dbReference type="InterPro" id="IPR023485">
    <property type="entry name" value="Ptyr_pPase"/>
</dbReference>
<dbReference type="AlphaFoldDB" id="A0A3D1JEU7"/>
<feature type="domain" description="Phosphotyrosine protein phosphatase I" evidence="2">
    <location>
        <begin position="4"/>
        <end position="137"/>
    </location>
</feature>
<dbReference type="SUPFAM" id="SSF52788">
    <property type="entry name" value="Phosphotyrosine protein phosphatases I"/>
    <property type="match status" value="1"/>
</dbReference>
<reference evidence="3 4" key="1">
    <citation type="journal article" date="2018" name="Nat. Biotechnol.">
        <title>A standardized bacterial taxonomy based on genome phylogeny substantially revises the tree of life.</title>
        <authorList>
            <person name="Parks D.H."/>
            <person name="Chuvochina M."/>
            <person name="Waite D.W."/>
            <person name="Rinke C."/>
            <person name="Skarshewski A."/>
            <person name="Chaumeil P.A."/>
            <person name="Hugenholtz P."/>
        </authorList>
    </citation>
    <scope>NUCLEOTIDE SEQUENCE [LARGE SCALE GENOMIC DNA]</scope>
    <source>
        <strain evidence="3">UBA8781</strain>
    </source>
</reference>
<comment type="caution">
    <text evidence="3">The sequence shown here is derived from an EMBL/GenBank/DDBJ whole genome shotgun (WGS) entry which is preliminary data.</text>
</comment>
<organism evidence="3 4">
    <name type="scientific">Anaerolinea thermolimosa</name>
    <dbReference type="NCBI Taxonomy" id="229919"/>
    <lineage>
        <taxon>Bacteria</taxon>
        <taxon>Bacillati</taxon>
        <taxon>Chloroflexota</taxon>
        <taxon>Anaerolineae</taxon>
        <taxon>Anaerolineales</taxon>
        <taxon>Anaerolineaceae</taxon>
        <taxon>Anaerolinea</taxon>
    </lineage>
</organism>
<dbReference type="RefSeq" id="WP_062195405.1">
    <property type="nucleotide sequence ID" value="NZ_DF967965.1"/>
</dbReference>
<dbReference type="SMART" id="SM00226">
    <property type="entry name" value="LMWPc"/>
    <property type="match status" value="1"/>
</dbReference>
<evidence type="ECO:0000256" key="1">
    <source>
        <dbReference type="ARBA" id="ARBA00022849"/>
    </source>
</evidence>
<name>A0A3D1JEU7_9CHLR</name>
<proteinExistence type="predicted"/>
<dbReference type="GO" id="GO:0046685">
    <property type="term" value="P:response to arsenic-containing substance"/>
    <property type="evidence" value="ECO:0007669"/>
    <property type="project" value="UniProtKB-KW"/>
</dbReference>
<dbReference type="Pfam" id="PF01451">
    <property type="entry name" value="LMWPc"/>
    <property type="match status" value="1"/>
</dbReference>
<sequence>MSVLRVLFLCTGNSCRSQMAEALVNHFLKGRWVAFSAGTEPAGYVHPMALQVLAELGIQHAGESKSVDVFRQTDFDVVITVCGDAEANCPVWLGKGKRVHIGFPDPAKARGTEEERLAVFRQVRDDIRRRVLPFLERVGVGVPPGVG</sequence>
<accession>A0A3D1JEU7</accession>
<gene>
    <name evidence="3" type="ORF">DEQ80_04560</name>
</gene>